<evidence type="ECO:0000313" key="6">
    <source>
        <dbReference type="Proteomes" id="UP001152759"/>
    </source>
</evidence>
<feature type="compositionally biased region" description="Basic residues" evidence="3">
    <location>
        <begin position="61"/>
        <end position="75"/>
    </location>
</feature>
<evidence type="ECO:0000256" key="1">
    <source>
        <dbReference type="ARBA" id="ARBA00022884"/>
    </source>
</evidence>
<dbReference type="CDD" id="cd12363">
    <property type="entry name" value="RRM_TRA2"/>
    <property type="match status" value="1"/>
</dbReference>
<feature type="compositionally biased region" description="Basic residues" evidence="3">
    <location>
        <begin position="252"/>
        <end position="264"/>
    </location>
</feature>
<feature type="domain" description="RRM" evidence="4">
    <location>
        <begin position="116"/>
        <end position="194"/>
    </location>
</feature>
<organism evidence="5 6">
    <name type="scientific">Bemisia tabaci</name>
    <name type="common">Sweetpotato whitefly</name>
    <name type="synonym">Aleurodes tabaci</name>
    <dbReference type="NCBI Taxonomy" id="7038"/>
    <lineage>
        <taxon>Eukaryota</taxon>
        <taxon>Metazoa</taxon>
        <taxon>Ecdysozoa</taxon>
        <taxon>Arthropoda</taxon>
        <taxon>Hexapoda</taxon>
        <taxon>Insecta</taxon>
        <taxon>Pterygota</taxon>
        <taxon>Neoptera</taxon>
        <taxon>Paraneoptera</taxon>
        <taxon>Hemiptera</taxon>
        <taxon>Sternorrhyncha</taxon>
        <taxon>Aleyrodoidea</taxon>
        <taxon>Aleyrodidae</taxon>
        <taxon>Aleyrodinae</taxon>
        <taxon>Bemisia</taxon>
    </lineage>
</organism>
<feature type="region of interest" description="Disordered" evidence="3">
    <location>
        <begin position="1"/>
        <end position="113"/>
    </location>
</feature>
<evidence type="ECO:0000259" key="4">
    <source>
        <dbReference type="PROSITE" id="PS50102"/>
    </source>
</evidence>
<keyword evidence="1 2" id="KW-0694">RNA-binding</keyword>
<evidence type="ECO:0000313" key="5">
    <source>
        <dbReference type="EMBL" id="CAH0395258.1"/>
    </source>
</evidence>
<feature type="compositionally biased region" description="Low complexity" evidence="3">
    <location>
        <begin position="34"/>
        <end position="60"/>
    </location>
</feature>
<feature type="compositionally biased region" description="Gly residues" evidence="3">
    <location>
        <begin position="225"/>
        <end position="242"/>
    </location>
</feature>
<sequence length="264" mass="30705">MSDNESNRSYGREDEEEKRIVREDSPPPRDKSRTPSSAYSKSKSPSPHINSSRRSYGRSMSRSRSRSISRSRSRSYGRDSRSHSRSPRHSRRRRRSPDRGYKRRYMGSRDRPKPNRCLGVFGLSIHTTEDQIYDIFSKYGSLERVQVIVDAQTRRSRGFCFVYFKNYEDAKAAKEECSDMDVDGRRIRVDFSITERAHTPTPGMYMGKPSYRSSGRRRGFNDGYYNGGGRRYGGGGGGYGGGRRSRSPYYDRRRRHSRSRSYSR</sequence>
<name>A0A9P0AKQ9_BEMTA</name>
<protein>
    <recommendedName>
        <fullName evidence="4">RRM domain-containing protein</fullName>
    </recommendedName>
</protein>
<evidence type="ECO:0000256" key="2">
    <source>
        <dbReference type="PROSITE-ProRule" id="PRU00176"/>
    </source>
</evidence>
<dbReference type="InterPro" id="IPR035979">
    <property type="entry name" value="RBD_domain_sf"/>
</dbReference>
<dbReference type="EMBL" id="OU963870">
    <property type="protein sequence ID" value="CAH0395258.1"/>
    <property type="molecule type" value="Genomic_DNA"/>
</dbReference>
<feature type="compositionally biased region" description="Basic and acidic residues" evidence="3">
    <location>
        <begin position="17"/>
        <end position="33"/>
    </location>
</feature>
<dbReference type="AlphaFoldDB" id="A0A9P0AKQ9"/>
<evidence type="ECO:0000256" key="3">
    <source>
        <dbReference type="SAM" id="MobiDB-lite"/>
    </source>
</evidence>
<dbReference type="SMART" id="SM00360">
    <property type="entry name" value="RRM"/>
    <property type="match status" value="1"/>
</dbReference>
<dbReference type="OrthoDB" id="439808at2759"/>
<reference evidence="5" key="1">
    <citation type="submission" date="2021-12" db="EMBL/GenBank/DDBJ databases">
        <authorList>
            <person name="King R."/>
        </authorList>
    </citation>
    <scope>NUCLEOTIDE SEQUENCE</scope>
</reference>
<dbReference type="Gene3D" id="3.30.70.330">
    <property type="match status" value="1"/>
</dbReference>
<dbReference type="KEGG" id="btab:109036826"/>
<proteinExistence type="predicted"/>
<dbReference type="InterPro" id="IPR000504">
    <property type="entry name" value="RRM_dom"/>
</dbReference>
<dbReference type="InterPro" id="IPR012677">
    <property type="entry name" value="Nucleotide-bd_a/b_plait_sf"/>
</dbReference>
<accession>A0A9P0AKQ9</accession>
<dbReference type="SUPFAM" id="SSF54928">
    <property type="entry name" value="RNA-binding domain, RBD"/>
    <property type="match status" value="1"/>
</dbReference>
<dbReference type="GO" id="GO:0003723">
    <property type="term" value="F:RNA binding"/>
    <property type="evidence" value="ECO:0007669"/>
    <property type="project" value="UniProtKB-UniRule"/>
</dbReference>
<dbReference type="Proteomes" id="UP001152759">
    <property type="component" value="Chromosome 9"/>
</dbReference>
<keyword evidence="6" id="KW-1185">Reference proteome</keyword>
<dbReference type="Pfam" id="PF00076">
    <property type="entry name" value="RRM_1"/>
    <property type="match status" value="1"/>
</dbReference>
<dbReference type="InterPro" id="IPR050441">
    <property type="entry name" value="RBM"/>
</dbReference>
<dbReference type="PANTHER" id="PTHR48034">
    <property type="entry name" value="TRANSFORMER-2 SEX-DETERMINING PROTEIN-RELATED"/>
    <property type="match status" value="1"/>
</dbReference>
<gene>
    <name evidence="5" type="ORF">BEMITA_LOCUS13469</name>
</gene>
<feature type="region of interest" description="Disordered" evidence="3">
    <location>
        <begin position="200"/>
        <end position="264"/>
    </location>
</feature>
<feature type="compositionally biased region" description="Basic residues" evidence="3">
    <location>
        <begin position="83"/>
        <end position="106"/>
    </location>
</feature>
<dbReference type="PROSITE" id="PS50102">
    <property type="entry name" value="RRM"/>
    <property type="match status" value="1"/>
</dbReference>